<keyword evidence="3" id="KW-0378">Hydrolase</keyword>
<dbReference type="InterPro" id="IPR027408">
    <property type="entry name" value="PNPase/RNase_PH_dom_sf"/>
</dbReference>
<protein>
    <submittedName>
        <fullName evidence="3">Exosome complex exonuclease RRP41, putative</fullName>
    </submittedName>
</protein>
<dbReference type="STRING" id="1537102.L0AXA5"/>
<dbReference type="eggNOG" id="KOG1068">
    <property type="taxonomic scope" value="Eukaryota"/>
</dbReference>
<evidence type="ECO:0000256" key="1">
    <source>
        <dbReference type="ARBA" id="ARBA00006678"/>
    </source>
</evidence>
<dbReference type="RefSeq" id="XP_004829861.1">
    <property type="nucleotide sequence ID" value="XM_004829804.1"/>
</dbReference>
<keyword evidence="4" id="KW-1185">Reference proteome</keyword>
<dbReference type="VEuPathDB" id="PiroplasmaDB:BEWA_030480"/>
<sequence>MSKLEYFSLEGLRIDGRREREVRNIEIACGFECDVDISGYDGASQIKHGLNKVQVLVKGPSEGGKALRGAQRALDDSVDIRVEVMFSTDKGPKSSKNDRMVTDIVNAIKGTFGEAIIQDMYKRLAIRIFVNIIEADGGIKSTVLNAVGVALIDAGIALRDLTSSCSVVLLENRIFTDGNHLEINAATAELTVAVYSSSGKMIYVDLRSKVPVKELDDLFDACVRGTGHFSRIAKEKLRSHAFEIFALNQRIHGT</sequence>
<dbReference type="Pfam" id="PF01138">
    <property type="entry name" value="RNase_PH"/>
    <property type="match status" value="1"/>
</dbReference>
<comment type="similarity">
    <text evidence="1">Belongs to the RNase PH family.</text>
</comment>
<dbReference type="GO" id="GO:0071028">
    <property type="term" value="P:nuclear mRNA surveillance"/>
    <property type="evidence" value="ECO:0007669"/>
    <property type="project" value="TreeGrafter"/>
</dbReference>
<dbReference type="InterPro" id="IPR020568">
    <property type="entry name" value="Ribosomal_Su5_D2-typ_SF"/>
</dbReference>
<dbReference type="SUPFAM" id="SSF54211">
    <property type="entry name" value="Ribosomal protein S5 domain 2-like"/>
    <property type="match status" value="1"/>
</dbReference>
<keyword evidence="3" id="KW-0269">Exonuclease</keyword>
<dbReference type="GO" id="GO:0034475">
    <property type="term" value="P:U4 snRNA 3'-end processing"/>
    <property type="evidence" value="ECO:0007669"/>
    <property type="project" value="TreeGrafter"/>
</dbReference>
<proteinExistence type="inferred from homology"/>
<dbReference type="Gene3D" id="3.30.230.70">
    <property type="entry name" value="GHMP Kinase, N-terminal domain"/>
    <property type="match status" value="1"/>
</dbReference>
<dbReference type="GO" id="GO:0003723">
    <property type="term" value="F:RNA binding"/>
    <property type="evidence" value="ECO:0007669"/>
    <property type="project" value="TreeGrafter"/>
</dbReference>
<dbReference type="GO" id="GO:0000176">
    <property type="term" value="C:nuclear exosome (RNase complex)"/>
    <property type="evidence" value="ECO:0007669"/>
    <property type="project" value="TreeGrafter"/>
</dbReference>
<dbReference type="GO" id="GO:0000177">
    <property type="term" value="C:cytoplasmic exosome (RNase complex)"/>
    <property type="evidence" value="ECO:0007669"/>
    <property type="project" value="TreeGrafter"/>
</dbReference>
<dbReference type="PANTHER" id="PTHR11953:SF0">
    <property type="entry name" value="EXOSOME COMPLEX COMPONENT RRP41"/>
    <property type="match status" value="1"/>
</dbReference>
<name>L0AXA5_THEEQ</name>
<organism evidence="3 4">
    <name type="scientific">Theileria equi strain WA</name>
    <dbReference type="NCBI Taxonomy" id="1537102"/>
    <lineage>
        <taxon>Eukaryota</taxon>
        <taxon>Sar</taxon>
        <taxon>Alveolata</taxon>
        <taxon>Apicomplexa</taxon>
        <taxon>Aconoidasida</taxon>
        <taxon>Piroplasmida</taxon>
        <taxon>Theileriidae</taxon>
        <taxon>Theileria</taxon>
    </lineage>
</organism>
<dbReference type="GO" id="GO:0071051">
    <property type="term" value="P:poly(A)-dependent snoRNA 3'-end processing"/>
    <property type="evidence" value="ECO:0007669"/>
    <property type="project" value="TreeGrafter"/>
</dbReference>
<reference evidence="3 4" key="1">
    <citation type="journal article" date="2012" name="BMC Genomics">
        <title>Comparative genomic analysis and phylogenetic position of Theileria equi.</title>
        <authorList>
            <person name="Kappmeyer L.S."/>
            <person name="Thiagarajan M."/>
            <person name="Herndon D.R."/>
            <person name="Ramsay J.D."/>
            <person name="Caler E."/>
            <person name="Djikeng A."/>
            <person name="Gillespie J.J."/>
            <person name="Lau A.O."/>
            <person name="Roalson E.H."/>
            <person name="Silva J.C."/>
            <person name="Silva M.G."/>
            <person name="Suarez C.E."/>
            <person name="Ueti M.W."/>
            <person name="Nene V.M."/>
            <person name="Mealey R.H."/>
            <person name="Knowles D.P."/>
            <person name="Brayton K.A."/>
        </authorList>
    </citation>
    <scope>NUCLEOTIDE SEQUENCE [LARGE SCALE GENOMIC DNA]</scope>
    <source>
        <strain evidence="3 4">WA</strain>
    </source>
</reference>
<dbReference type="EMBL" id="CP001669">
    <property type="protein sequence ID" value="AFZ80195.1"/>
    <property type="molecule type" value="Genomic_DNA"/>
</dbReference>
<dbReference type="GO" id="GO:0016075">
    <property type="term" value="P:rRNA catabolic process"/>
    <property type="evidence" value="ECO:0007669"/>
    <property type="project" value="TreeGrafter"/>
</dbReference>
<evidence type="ECO:0000259" key="2">
    <source>
        <dbReference type="Pfam" id="PF01138"/>
    </source>
</evidence>
<dbReference type="GO" id="GO:0004527">
    <property type="term" value="F:exonuclease activity"/>
    <property type="evidence" value="ECO:0007669"/>
    <property type="project" value="UniProtKB-KW"/>
</dbReference>
<dbReference type="GeneID" id="15803368"/>
<dbReference type="InterPro" id="IPR001247">
    <property type="entry name" value="ExoRNase_PH_dom1"/>
</dbReference>
<dbReference type="KEGG" id="beq:BEWA_030480"/>
<feature type="domain" description="Exoribonuclease phosphorolytic" evidence="2">
    <location>
        <begin position="22"/>
        <end position="156"/>
    </location>
</feature>
<dbReference type="InterPro" id="IPR036345">
    <property type="entry name" value="ExoRNase_PH_dom2_sf"/>
</dbReference>
<evidence type="ECO:0000313" key="4">
    <source>
        <dbReference type="Proteomes" id="UP000031512"/>
    </source>
</evidence>
<dbReference type="Proteomes" id="UP000031512">
    <property type="component" value="Chromosome 1"/>
</dbReference>
<dbReference type="PANTHER" id="PTHR11953">
    <property type="entry name" value="EXOSOME COMPLEX COMPONENT"/>
    <property type="match status" value="1"/>
</dbReference>
<dbReference type="SUPFAM" id="SSF55666">
    <property type="entry name" value="Ribonuclease PH domain 2-like"/>
    <property type="match status" value="1"/>
</dbReference>
<dbReference type="AlphaFoldDB" id="L0AXA5"/>
<gene>
    <name evidence="3" type="ORF">BEWA_030480</name>
</gene>
<evidence type="ECO:0000313" key="3">
    <source>
        <dbReference type="EMBL" id="AFZ80195.1"/>
    </source>
</evidence>
<dbReference type="GO" id="GO:0005730">
    <property type="term" value="C:nucleolus"/>
    <property type="evidence" value="ECO:0007669"/>
    <property type="project" value="TreeGrafter"/>
</dbReference>
<dbReference type="InterPro" id="IPR050080">
    <property type="entry name" value="RNase_PH"/>
</dbReference>
<keyword evidence="3" id="KW-0540">Nuclease</keyword>
<accession>L0AXA5</accession>
<dbReference type="OrthoDB" id="27298at2759"/>